<feature type="domain" description="Neurotransmitter-gated ion-channel transmembrane" evidence="3">
    <location>
        <begin position="1"/>
        <end position="113"/>
    </location>
</feature>
<keyword evidence="4" id="KW-0675">Receptor</keyword>
<dbReference type="InterPro" id="IPR036719">
    <property type="entry name" value="Neuro-gated_channel_TM_sf"/>
</dbReference>
<feature type="transmembrane region" description="Helical" evidence="1">
    <location>
        <begin position="53"/>
        <end position="75"/>
    </location>
</feature>
<dbReference type="STRING" id="407821.A0A087UHR4"/>
<dbReference type="Proteomes" id="UP000054359">
    <property type="component" value="Unassembled WGS sequence"/>
</dbReference>
<gene>
    <name evidence="4" type="ORF">X975_08018</name>
</gene>
<dbReference type="GO" id="GO:0099095">
    <property type="term" value="F:ligand-gated monoatomic anion channel activity"/>
    <property type="evidence" value="ECO:0007669"/>
    <property type="project" value="UniProtKB-ARBA"/>
</dbReference>
<dbReference type="InterPro" id="IPR006029">
    <property type="entry name" value="Neurotrans-gated_channel_TM"/>
</dbReference>
<protein>
    <submittedName>
        <fullName evidence="4">Glycine receptor subunit alpha-2</fullName>
    </submittedName>
</protein>
<evidence type="ECO:0000313" key="5">
    <source>
        <dbReference type="Proteomes" id="UP000054359"/>
    </source>
</evidence>
<dbReference type="SUPFAM" id="SSF90112">
    <property type="entry name" value="Neurotransmitter-gated ion-channel transmembrane pore"/>
    <property type="match status" value="1"/>
</dbReference>
<reference evidence="4 5" key="1">
    <citation type="submission" date="2013-11" db="EMBL/GenBank/DDBJ databases">
        <title>Genome sequencing of Stegodyphus mimosarum.</title>
        <authorList>
            <person name="Bechsgaard J."/>
        </authorList>
    </citation>
    <scope>NUCLEOTIDE SEQUENCE [LARGE SCALE GENOMIC DNA]</scope>
</reference>
<keyword evidence="1" id="KW-1133">Transmembrane helix</keyword>
<evidence type="ECO:0000256" key="2">
    <source>
        <dbReference type="SAM" id="SignalP"/>
    </source>
</evidence>
<dbReference type="PANTHER" id="PTHR18945">
    <property type="entry name" value="NEUROTRANSMITTER GATED ION CHANNEL"/>
    <property type="match status" value="1"/>
</dbReference>
<dbReference type="PRINTS" id="PR00253">
    <property type="entry name" value="GABAARECEPTR"/>
</dbReference>
<dbReference type="Pfam" id="PF02932">
    <property type="entry name" value="Neur_chan_memb"/>
    <property type="match status" value="1"/>
</dbReference>
<dbReference type="Gene3D" id="1.20.58.390">
    <property type="entry name" value="Neurotransmitter-gated ion-channel transmembrane domain"/>
    <property type="match status" value="1"/>
</dbReference>
<dbReference type="CDD" id="cd19049">
    <property type="entry name" value="LGIC_TM_anion"/>
    <property type="match status" value="1"/>
</dbReference>
<keyword evidence="5" id="KW-1185">Reference proteome</keyword>
<evidence type="ECO:0000256" key="1">
    <source>
        <dbReference type="SAM" id="Phobius"/>
    </source>
</evidence>
<dbReference type="GO" id="GO:0004888">
    <property type="term" value="F:transmembrane signaling receptor activity"/>
    <property type="evidence" value="ECO:0007669"/>
    <property type="project" value="InterPro"/>
</dbReference>
<keyword evidence="1" id="KW-0472">Membrane</keyword>
<name>A0A087UHR4_STEMI</name>
<evidence type="ECO:0000259" key="3">
    <source>
        <dbReference type="Pfam" id="PF02932"/>
    </source>
</evidence>
<feature type="signal peptide" evidence="2">
    <location>
        <begin position="1"/>
        <end position="16"/>
    </location>
</feature>
<dbReference type="GO" id="GO:0016020">
    <property type="term" value="C:membrane"/>
    <property type="evidence" value="ECO:0007669"/>
    <property type="project" value="InterPro"/>
</dbReference>
<feature type="chain" id="PRO_5001830598" evidence="2">
    <location>
        <begin position="17"/>
        <end position="189"/>
    </location>
</feature>
<dbReference type="AlphaFoldDB" id="A0A087UHR4"/>
<feature type="non-terminal residue" evidence="4">
    <location>
        <position position="189"/>
    </location>
</feature>
<dbReference type="InterPro" id="IPR038050">
    <property type="entry name" value="Neuro_actylchol_rec"/>
</dbReference>
<accession>A0A087UHR4</accession>
<dbReference type="InterPro" id="IPR006028">
    <property type="entry name" value="GABAA/Glycine_rcpt"/>
</dbReference>
<dbReference type="OMA" id="LWHINDI"/>
<dbReference type="GO" id="GO:0005230">
    <property type="term" value="F:extracellular ligand-gated monoatomic ion channel activity"/>
    <property type="evidence" value="ECO:0007669"/>
    <property type="project" value="UniProtKB-ARBA"/>
</dbReference>
<sequence length="189" mass="21661">MIVSMSWVSFWLGVDAVPGRVALSVTSLLTLCTQVEQSKSQLPPVNYIKAMDIWLFVCIIMVFSTLVEFAISYNMHTKKCEKCSKRPAINSRTGKIQRIISNRFKVKSEGKPGVVPWILSDNDIRLVRSTKSELKASSAKEMTCPACYEKHLRGQRVDSMCKIIFPLSFCIFAFIYWIYYMSVYEGNNW</sequence>
<keyword evidence="1" id="KW-0812">Transmembrane</keyword>
<keyword evidence="2" id="KW-0732">Signal</keyword>
<proteinExistence type="predicted"/>
<evidence type="ECO:0000313" key="4">
    <source>
        <dbReference type="EMBL" id="KFM76903.1"/>
    </source>
</evidence>
<dbReference type="InterPro" id="IPR006201">
    <property type="entry name" value="Neur_channel"/>
</dbReference>
<organism evidence="4 5">
    <name type="scientific">Stegodyphus mimosarum</name>
    <name type="common">African social velvet spider</name>
    <dbReference type="NCBI Taxonomy" id="407821"/>
    <lineage>
        <taxon>Eukaryota</taxon>
        <taxon>Metazoa</taxon>
        <taxon>Ecdysozoa</taxon>
        <taxon>Arthropoda</taxon>
        <taxon>Chelicerata</taxon>
        <taxon>Arachnida</taxon>
        <taxon>Araneae</taxon>
        <taxon>Araneomorphae</taxon>
        <taxon>Entelegynae</taxon>
        <taxon>Eresoidea</taxon>
        <taxon>Eresidae</taxon>
        <taxon>Stegodyphus</taxon>
    </lineage>
</organism>
<dbReference type="EMBL" id="KK119852">
    <property type="protein sequence ID" value="KFM76903.1"/>
    <property type="molecule type" value="Genomic_DNA"/>
</dbReference>
<dbReference type="GO" id="GO:0005254">
    <property type="term" value="F:chloride channel activity"/>
    <property type="evidence" value="ECO:0007669"/>
    <property type="project" value="UniProtKB-ARBA"/>
</dbReference>
<dbReference type="OrthoDB" id="6430286at2759"/>
<feature type="transmembrane region" description="Helical" evidence="1">
    <location>
        <begin position="160"/>
        <end position="179"/>
    </location>
</feature>